<dbReference type="SUPFAM" id="SSF53383">
    <property type="entry name" value="PLP-dependent transferases"/>
    <property type="match status" value="1"/>
</dbReference>
<dbReference type="InterPro" id="IPR001085">
    <property type="entry name" value="Ser_HO-MeTrfase"/>
</dbReference>
<dbReference type="PANTHER" id="PTHR11680">
    <property type="entry name" value="SERINE HYDROXYMETHYLTRANSFERASE"/>
    <property type="match status" value="1"/>
</dbReference>
<evidence type="ECO:0000256" key="6">
    <source>
        <dbReference type="ARBA" id="ARBA00022679"/>
    </source>
</evidence>
<dbReference type="GO" id="GO:0005737">
    <property type="term" value="C:cytoplasm"/>
    <property type="evidence" value="ECO:0007669"/>
    <property type="project" value="TreeGrafter"/>
</dbReference>
<keyword evidence="6 10" id="KW-0808">Transferase</keyword>
<dbReference type="InterPro" id="IPR015421">
    <property type="entry name" value="PyrdxlP-dep_Trfase_major"/>
</dbReference>
<dbReference type="GO" id="GO:0019264">
    <property type="term" value="P:glycine biosynthetic process from serine"/>
    <property type="evidence" value="ECO:0007669"/>
    <property type="project" value="InterPro"/>
</dbReference>
<dbReference type="EMBL" id="DSEU01000004">
    <property type="protein sequence ID" value="HEM66206.1"/>
    <property type="molecule type" value="Genomic_DNA"/>
</dbReference>
<evidence type="ECO:0000256" key="1">
    <source>
        <dbReference type="ARBA" id="ARBA00001933"/>
    </source>
</evidence>
<accession>A0A7J2U0H7</accession>
<dbReference type="InterPro" id="IPR039429">
    <property type="entry name" value="SHMT-like_dom"/>
</dbReference>
<feature type="modified residue" description="N6-(pyridoxal phosphate)lysine" evidence="8">
    <location>
        <position position="227"/>
    </location>
</feature>
<feature type="domain" description="Serine hydroxymethyltransferase-like" evidence="9">
    <location>
        <begin position="9"/>
        <end position="383"/>
    </location>
</feature>
<dbReference type="GO" id="GO:0032259">
    <property type="term" value="P:methylation"/>
    <property type="evidence" value="ECO:0007669"/>
    <property type="project" value="UniProtKB-KW"/>
</dbReference>
<evidence type="ECO:0000256" key="3">
    <source>
        <dbReference type="ARBA" id="ARBA00022490"/>
    </source>
</evidence>
<proteinExistence type="inferred from homology"/>
<dbReference type="Pfam" id="PF00464">
    <property type="entry name" value="SHMT"/>
    <property type="match status" value="1"/>
</dbReference>
<dbReference type="InterPro" id="IPR049943">
    <property type="entry name" value="Ser_HO-MeTrfase-like"/>
</dbReference>
<sequence length="432" mass="48023">MLLPNEIYEVLKIVRSHESWRRFECINLIASENTMSPLAKALYVTDMMHRYAEGRPGKRFYQGSRYIDAIELKVSELLSCLFNVRFIEPRAPSGTIANAIAFKALADAGDTAAVVSISSGAHISHTSRGILGALGIKQIELPFSTELWNIDVDQAMKIIEVARPKLIVLGASLYLFPHPTKQLAEAAHSIGARLVHDAAHVLGLIAGGIWTNPLHEGADVVTASTHKTFPGPQGGLVMTNDENVFKALSSHVLTFVSNHHIHRFPALAVTTIEMKYFGESYALQTIRNAKTFAEALVAEGIPVVAENMGYTKSHMVAIDVRRFGGGAKIAKILEEANIIANKNLLPWDRQEEAYNPSGVRFGVQEMTRFGMREKDFEEVAKLIADIIVRGRDPAEIRKKVIEFRKMFTKIYYGFDMPEEFNKSVEEFLNLGI</sequence>
<dbReference type="NCBIfam" id="NF000586">
    <property type="entry name" value="PRK00011.1"/>
    <property type="match status" value="1"/>
</dbReference>
<keyword evidence="3" id="KW-0963">Cytoplasm</keyword>
<dbReference type="GO" id="GO:0004372">
    <property type="term" value="F:glycine hydroxymethyltransferase activity"/>
    <property type="evidence" value="ECO:0007669"/>
    <property type="project" value="InterPro"/>
</dbReference>
<evidence type="ECO:0000259" key="9">
    <source>
        <dbReference type="Pfam" id="PF00464"/>
    </source>
</evidence>
<dbReference type="GO" id="GO:0008168">
    <property type="term" value="F:methyltransferase activity"/>
    <property type="evidence" value="ECO:0007669"/>
    <property type="project" value="UniProtKB-KW"/>
</dbReference>
<comment type="cofactor">
    <cofactor evidence="1 8">
        <name>pyridoxal 5'-phosphate</name>
        <dbReference type="ChEBI" id="CHEBI:597326"/>
    </cofactor>
</comment>
<protein>
    <submittedName>
        <fullName evidence="10">Serine hydroxymethyltransferase</fullName>
    </submittedName>
</protein>
<evidence type="ECO:0000256" key="2">
    <source>
        <dbReference type="ARBA" id="ARBA00006376"/>
    </source>
</evidence>
<dbReference type="AlphaFoldDB" id="A0A7J2U0H7"/>
<evidence type="ECO:0000313" key="10">
    <source>
        <dbReference type="EMBL" id="HEM66206.1"/>
    </source>
</evidence>
<keyword evidence="5" id="KW-0028">Amino-acid biosynthesis</keyword>
<dbReference type="FunFam" id="3.90.1150.10:FF:000114">
    <property type="entry name" value="Serine hydroxymethyltransferase"/>
    <property type="match status" value="1"/>
</dbReference>
<comment type="similarity">
    <text evidence="2">Belongs to the SHMT family.</text>
</comment>
<evidence type="ECO:0000256" key="7">
    <source>
        <dbReference type="ARBA" id="ARBA00022898"/>
    </source>
</evidence>
<keyword evidence="4" id="KW-0554">One-carbon metabolism</keyword>
<name>A0A7J2U0H7_9CREN</name>
<keyword evidence="7 8" id="KW-0663">Pyridoxal phosphate</keyword>
<dbReference type="GO" id="GO:0030170">
    <property type="term" value="F:pyridoxal phosphate binding"/>
    <property type="evidence" value="ECO:0007669"/>
    <property type="project" value="InterPro"/>
</dbReference>
<dbReference type="InterPro" id="IPR015422">
    <property type="entry name" value="PyrdxlP-dep_Trfase_small"/>
</dbReference>
<dbReference type="CDD" id="cd00378">
    <property type="entry name" value="SHMT"/>
    <property type="match status" value="1"/>
</dbReference>
<dbReference type="PIRSF" id="PIRSF000412">
    <property type="entry name" value="SHMT"/>
    <property type="match status" value="1"/>
</dbReference>
<gene>
    <name evidence="10" type="ORF">ENO26_01295</name>
</gene>
<dbReference type="InterPro" id="IPR015424">
    <property type="entry name" value="PyrdxlP-dep_Trfase"/>
</dbReference>
<dbReference type="InterPro" id="IPR019798">
    <property type="entry name" value="Ser_HO-MeTrfase_PLP_BS"/>
</dbReference>
<dbReference type="GO" id="GO:0035999">
    <property type="term" value="P:tetrahydrofolate interconversion"/>
    <property type="evidence" value="ECO:0007669"/>
    <property type="project" value="InterPro"/>
</dbReference>
<evidence type="ECO:0000256" key="4">
    <source>
        <dbReference type="ARBA" id="ARBA00022563"/>
    </source>
</evidence>
<keyword evidence="10" id="KW-0489">Methyltransferase</keyword>
<reference evidence="10" key="1">
    <citation type="journal article" date="2020" name="mSystems">
        <title>Genome- and Community-Level Interaction Insights into Carbon Utilization and Element Cycling Functions of Hydrothermarchaeota in Hydrothermal Sediment.</title>
        <authorList>
            <person name="Zhou Z."/>
            <person name="Liu Y."/>
            <person name="Xu W."/>
            <person name="Pan J."/>
            <person name="Luo Z.H."/>
            <person name="Li M."/>
        </authorList>
    </citation>
    <scope>NUCLEOTIDE SEQUENCE [LARGE SCALE GENOMIC DNA]</scope>
    <source>
        <strain evidence="10">SpSt-125</strain>
    </source>
</reference>
<dbReference type="Gene3D" id="3.40.640.10">
    <property type="entry name" value="Type I PLP-dependent aspartate aminotransferase-like (Major domain)"/>
    <property type="match status" value="1"/>
</dbReference>
<dbReference type="PANTHER" id="PTHR11680:SF35">
    <property type="entry name" value="SERINE HYDROXYMETHYLTRANSFERASE 1"/>
    <property type="match status" value="1"/>
</dbReference>
<evidence type="ECO:0000256" key="5">
    <source>
        <dbReference type="ARBA" id="ARBA00022605"/>
    </source>
</evidence>
<comment type="caution">
    <text evidence="10">The sequence shown here is derived from an EMBL/GenBank/DDBJ whole genome shotgun (WGS) entry which is preliminary data.</text>
</comment>
<dbReference type="Gene3D" id="3.90.1150.10">
    <property type="entry name" value="Aspartate Aminotransferase, domain 1"/>
    <property type="match status" value="1"/>
</dbReference>
<evidence type="ECO:0000256" key="8">
    <source>
        <dbReference type="PIRSR" id="PIRSR000412-50"/>
    </source>
</evidence>
<organism evidence="10">
    <name type="scientific">Ignisphaera aggregans</name>
    <dbReference type="NCBI Taxonomy" id="334771"/>
    <lineage>
        <taxon>Archaea</taxon>
        <taxon>Thermoproteota</taxon>
        <taxon>Thermoprotei</taxon>
        <taxon>Desulfurococcales</taxon>
        <taxon>Desulfurococcaceae</taxon>
        <taxon>Ignisphaera</taxon>
    </lineage>
</organism>
<dbReference type="PROSITE" id="PS00096">
    <property type="entry name" value="SHMT"/>
    <property type="match status" value="1"/>
</dbReference>